<dbReference type="GO" id="GO:0005085">
    <property type="term" value="F:guanyl-nucleotide exchange factor activity"/>
    <property type="evidence" value="ECO:0007669"/>
    <property type="project" value="UniProtKB-KW"/>
</dbReference>
<reference evidence="4" key="1">
    <citation type="journal article" date="2020" name="J. Eukaryot. Microbiol.">
        <title>De novo Sequencing, Assembly and Annotation of the Transcriptome for the Free-Living Testate Amoeba Arcella intermedia.</title>
        <authorList>
            <person name="Ribeiro G.M."/>
            <person name="Porfirio-Sousa A.L."/>
            <person name="Maurer-Alcala X.X."/>
            <person name="Katz L.A."/>
            <person name="Lahr D.J.G."/>
        </authorList>
    </citation>
    <scope>NUCLEOTIDE SEQUENCE</scope>
</reference>
<dbReference type="SUPFAM" id="SSF48366">
    <property type="entry name" value="Ras GEF"/>
    <property type="match status" value="1"/>
</dbReference>
<dbReference type="PANTHER" id="PTHR23113">
    <property type="entry name" value="GUANINE NUCLEOTIDE EXCHANGE FACTOR"/>
    <property type="match status" value="1"/>
</dbReference>
<dbReference type="GO" id="GO:0007264">
    <property type="term" value="P:small GTPase-mediated signal transduction"/>
    <property type="evidence" value="ECO:0007669"/>
    <property type="project" value="InterPro"/>
</dbReference>
<dbReference type="Pfam" id="PF00617">
    <property type="entry name" value="RasGEF"/>
    <property type="match status" value="1"/>
</dbReference>
<dbReference type="InterPro" id="IPR023578">
    <property type="entry name" value="Ras_GEF_dom_sf"/>
</dbReference>
<dbReference type="SMART" id="SM00147">
    <property type="entry name" value="RasGEF"/>
    <property type="match status" value="1"/>
</dbReference>
<evidence type="ECO:0000259" key="3">
    <source>
        <dbReference type="PROSITE" id="PS50009"/>
    </source>
</evidence>
<dbReference type="InterPro" id="IPR008937">
    <property type="entry name" value="Ras-like_GEF"/>
</dbReference>
<keyword evidence="1 2" id="KW-0344">Guanine-nucleotide releasing factor</keyword>
<sequence length="329" mass="38394">MMHNYIISSMDLLGFFKTSLQKKYQSKKRFFDLLLHWSTYNHFDFEEPIFQKAFLDFLEQSAFDMNEKSQIREHVIKPQKIHTVDTVPLPPGYSFNILTFNPKDIAKQITLMDHQMFKEISPNELLKKNFMNEEKSPTIKKFSERFNLITGWIGTLIVSEANVKTRRKLVCHFIVIAIELFELNNFAGLLSCFVGLTQICVSRLQLTWKGVPSNFLDKWKKIEIVCSPLGNFKNLRAIQDKCNMPLVLSPTLFIKDLTANDEIDMYINNNLLNFNKMNQIGKILKNISLAQNSPYDLEHHPVLYNLLLKINTEPADVRDKLSLFIEQVH</sequence>
<dbReference type="PANTHER" id="PTHR23113:SF99">
    <property type="entry name" value="RASGEF DOMAIN-CONTAINING PROTEIN"/>
    <property type="match status" value="1"/>
</dbReference>
<dbReference type="Gene3D" id="1.10.840.10">
    <property type="entry name" value="Ras guanine-nucleotide exchange factors catalytic domain"/>
    <property type="match status" value="1"/>
</dbReference>
<name>A0A6B2L9K6_9EUKA</name>
<dbReference type="PROSITE" id="PS50009">
    <property type="entry name" value="RASGEF_CAT"/>
    <property type="match status" value="1"/>
</dbReference>
<dbReference type="InterPro" id="IPR001895">
    <property type="entry name" value="RASGEF_cat_dom"/>
</dbReference>
<evidence type="ECO:0000256" key="2">
    <source>
        <dbReference type="PROSITE-ProRule" id="PRU00168"/>
    </source>
</evidence>
<dbReference type="EMBL" id="GIBP01004626">
    <property type="protein sequence ID" value="NDV33595.1"/>
    <property type="molecule type" value="Transcribed_RNA"/>
</dbReference>
<feature type="domain" description="Ras-GEF" evidence="3">
    <location>
        <begin position="101"/>
        <end position="328"/>
    </location>
</feature>
<organism evidence="4">
    <name type="scientific">Arcella intermedia</name>
    <dbReference type="NCBI Taxonomy" id="1963864"/>
    <lineage>
        <taxon>Eukaryota</taxon>
        <taxon>Amoebozoa</taxon>
        <taxon>Tubulinea</taxon>
        <taxon>Elardia</taxon>
        <taxon>Arcellinida</taxon>
        <taxon>Sphaerothecina</taxon>
        <taxon>Arcellidae</taxon>
        <taxon>Arcella</taxon>
    </lineage>
</organism>
<protein>
    <recommendedName>
        <fullName evidence="3">Ras-GEF domain-containing protein</fullName>
    </recommendedName>
</protein>
<evidence type="ECO:0000256" key="1">
    <source>
        <dbReference type="ARBA" id="ARBA00022658"/>
    </source>
</evidence>
<dbReference type="InterPro" id="IPR036964">
    <property type="entry name" value="RASGEF_cat_dom_sf"/>
</dbReference>
<accession>A0A6B2L9K6</accession>
<evidence type="ECO:0000313" key="4">
    <source>
        <dbReference type="EMBL" id="NDV33595.1"/>
    </source>
</evidence>
<dbReference type="AlphaFoldDB" id="A0A6B2L9K6"/>
<proteinExistence type="predicted"/>